<comment type="caution">
    <text evidence="2">The sequence shown here is derived from an EMBL/GenBank/DDBJ whole genome shotgun (WGS) entry which is preliminary data.</text>
</comment>
<keyword evidence="1" id="KW-0472">Membrane</keyword>
<keyword evidence="1" id="KW-1133">Transmembrane helix</keyword>
<keyword evidence="1" id="KW-0812">Transmembrane</keyword>
<organism evidence="2 3">
    <name type="scientific">Arenimonas donghaensis DSM 18148 = HO3-R19</name>
    <dbReference type="NCBI Taxonomy" id="1121014"/>
    <lineage>
        <taxon>Bacteria</taxon>
        <taxon>Pseudomonadati</taxon>
        <taxon>Pseudomonadota</taxon>
        <taxon>Gammaproteobacteria</taxon>
        <taxon>Lysobacterales</taxon>
        <taxon>Lysobacteraceae</taxon>
        <taxon>Arenimonas</taxon>
    </lineage>
</organism>
<evidence type="ECO:0000256" key="1">
    <source>
        <dbReference type="SAM" id="Phobius"/>
    </source>
</evidence>
<reference evidence="2 3" key="2">
    <citation type="journal article" date="2015" name="Stand. Genomic Sci.">
        <title>High quality draft genomic sequence of Arenimonas donghaensis DSM 18148(T).</title>
        <authorList>
            <person name="Chen F."/>
            <person name="Wang H."/>
            <person name="Cao Y."/>
            <person name="Li X."/>
            <person name="Wang G."/>
        </authorList>
    </citation>
    <scope>NUCLEOTIDE SEQUENCE [LARGE SCALE GENOMIC DNA]</scope>
    <source>
        <strain evidence="2 3">HO3-R19</strain>
    </source>
</reference>
<evidence type="ECO:0000313" key="2">
    <source>
        <dbReference type="EMBL" id="KFL37306.1"/>
    </source>
</evidence>
<proteinExistence type="predicted"/>
<dbReference type="Proteomes" id="UP000029085">
    <property type="component" value="Unassembled WGS sequence"/>
</dbReference>
<feature type="transmembrane region" description="Helical" evidence="1">
    <location>
        <begin position="16"/>
        <end position="35"/>
    </location>
</feature>
<keyword evidence="3" id="KW-1185">Reference proteome</keyword>
<evidence type="ECO:0008006" key="4">
    <source>
        <dbReference type="Google" id="ProtNLM"/>
    </source>
</evidence>
<dbReference type="PATRIC" id="fig|1121014.3.peg.740"/>
<protein>
    <recommendedName>
        <fullName evidence="4">DUF2752 domain-containing protein</fullName>
    </recommendedName>
</protein>
<sequence length="144" mass="15196">MPATTDPLPPTRRHPLGLALLALAGLAGAVLLWNVDPTQAGSPLPPCPSQWLTGLFCPGCGTTRALHALLHLDLAGALAMNPLLVLSLPFVGLLLANQFFALPGAWRTVTGRIGDARPWAVVLIAYAVARNLPWEPFTWLAPGV</sequence>
<dbReference type="RefSeq" id="WP_051924333.1">
    <property type="nucleotide sequence ID" value="NZ_AVCJ01000004.1"/>
</dbReference>
<reference evidence="3" key="1">
    <citation type="submission" date="2013-08" db="EMBL/GenBank/DDBJ databases">
        <title>Genome sequencing of Arenimonas donghaensis.</title>
        <authorList>
            <person name="Chen F."/>
            <person name="Wang G."/>
        </authorList>
    </citation>
    <scope>NUCLEOTIDE SEQUENCE [LARGE SCALE GENOMIC DNA]</scope>
    <source>
        <strain evidence="3">HO3-R19</strain>
    </source>
</reference>
<gene>
    <name evidence="2" type="ORF">N788_09915</name>
</gene>
<dbReference type="OrthoDB" id="5966662at2"/>
<dbReference type="STRING" id="1121014.N788_09915"/>
<dbReference type="EMBL" id="AVCJ01000004">
    <property type="protein sequence ID" value="KFL37306.1"/>
    <property type="molecule type" value="Genomic_DNA"/>
</dbReference>
<feature type="transmembrane region" description="Helical" evidence="1">
    <location>
        <begin position="74"/>
        <end position="96"/>
    </location>
</feature>
<dbReference type="InterPro" id="IPR021215">
    <property type="entry name" value="DUF2752"/>
</dbReference>
<evidence type="ECO:0000313" key="3">
    <source>
        <dbReference type="Proteomes" id="UP000029085"/>
    </source>
</evidence>
<dbReference type="Pfam" id="PF10825">
    <property type="entry name" value="DUF2752"/>
    <property type="match status" value="1"/>
</dbReference>
<accession>A0A087MKA3</accession>
<dbReference type="AlphaFoldDB" id="A0A087MKA3"/>
<name>A0A087MKA3_9GAMM</name>